<evidence type="ECO:0000313" key="2">
    <source>
        <dbReference type="EMBL" id="AUH65969.1"/>
    </source>
</evidence>
<accession>A0A2H5F350</accession>
<dbReference type="EMBL" id="CP025430">
    <property type="protein sequence ID" value="AUH65969.1"/>
    <property type="molecule type" value="Genomic_DNA"/>
</dbReference>
<dbReference type="RefSeq" id="WP_101753949.1">
    <property type="nucleotide sequence ID" value="NZ_CP025430.1"/>
</dbReference>
<proteinExistence type="predicted"/>
<reference evidence="2 3" key="1">
    <citation type="journal article" date="2013" name="Antonie Van Leeuwenhoek">
        <title>Paracoccus zhejiangensis sp. nov., isolated from activated sludge in wastewater-treatment system.</title>
        <authorList>
            <person name="Wu Z.G."/>
            <person name="Zhang D.F."/>
            <person name="Liu Y.L."/>
            <person name="Wang F."/>
            <person name="Jiang X."/>
            <person name="Li C."/>
            <person name="Li S.P."/>
            <person name="Hong Q."/>
            <person name="Li W.J."/>
        </authorList>
    </citation>
    <scope>NUCLEOTIDE SEQUENCE [LARGE SCALE GENOMIC DNA]</scope>
    <source>
        <strain evidence="2 3">J6</strain>
    </source>
</reference>
<evidence type="ECO:0000313" key="3">
    <source>
        <dbReference type="Proteomes" id="UP000234530"/>
    </source>
</evidence>
<sequence>MSIGKFLRSSSRTDSPAEIEPTTKRAGWSAALGRHASALRRAAAAALIAVGGLAGTADTASAQIVDFHPELTRVFHRELTHLEIMLVGS</sequence>
<organism evidence="2 3">
    <name type="scientific">Paracoccus zhejiangensis</name>
    <dbReference type="NCBI Taxonomy" id="1077935"/>
    <lineage>
        <taxon>Bacteria</taxon>
        <taxon>Pseudomonadati</taxon>
        <taxon>Pseudomonadota</taxon>
        <taxon>Alphaproteobacteria</taxon>
        <taxon>Rhodobacterales</taxon>
        <taxon>Paracoccaceae</taxon>
        <taxon>Paracoccus</taxon>
    </lineage>
</organism>
<evidence type="ECO:0000256" key="1">
    <source>
        <dbReference type="SAM" id="MobiDB-lite"/>
    </source>
</evidence>
<name>A0A2H5F350_9RHOB</name>
<dbReference type="KEGG" id="pzh:CX676_18890"/>
<feature type="region of interest" description="Disordered" evidence="1">
    <location>
        <begin position="1"/>
        <end position="25"/>
    </location>
</feature>
<dbReference type="Proteomes" id="UP000234530">
    <property type="component" value="Chromosome"/>
</dbReference>
<dbReference type="AlphaFoldDB" id="A0A2H5F350"/>
<keyword evidence="3" id="KW-1185">Reference proteome</keyword>
<gene>
    <name evidence="2" type="ORF">CX676_18890</name>
</gene>
<protein>
    <submittedName>
        <fullName evidence="2">Uncharacterized protein</fullName>
    </submittedName>
</protein>